<dbReference type="Pfam" id="PF00245">
    <property type="entry name" value="Alk_phosphatase"/>
    <property type="match status" value="1"/>
</dbReference>
<comment type="cofactor">
    <cofactor evidence="8">
        <name>Zn(2+)</name>
        <dbReference type="ChEBI" id="CHEBI:29105"/>
    </cofactor>
    <text evidence="8">Binds 2 Zn(2+) ions.</text>
</comment>
<keyword evidence="4" id="KW-0378">Hydrolase</keyword>
<dbReference type="PANTHER" id="PTHR11596:SF5">
    <property type="entry name" value="ALKALINE PHOSPHATASE"/>
    <property type="match status" value="1"/>
</dbReference>
<dbReference type="Gene3D" id="3.40.720.10">
    <property type="entry name" value="Alkaline Phosphatase, subunit A"/>
    <property type="match status" value="1"/>
</dbReference>
<evidence type="ECO:0000256" key="5">
    <source>
        <dbReference type="ARBA" id="ARBA00022833"/>
    </source>
</evidence>
<keyword evidence="2" id="KW-0597">Phosphoprotein</keyword>
<reference evidence="11" key="1">
    <citation type="submission" date="2020-07" db="EMBL/GenBank/DDBJ databases">
        <title>Complete genome sequencing of Coprobacter sp. strain 2CBH44.</title>
        <authorList>
            <person name="Sakamoto M."/>
            <person name="Murakami T."/>
            <person name="Mori H."/>
        </authorList>
    </citation>
    <scope>NUCLEOTIDE SEQUENCE [LARGE SCALE GENOMIC DNA]</scope>
    <source>
        <strain evidence="11">2CBH44</strain>
    </source>
</reference>
<evidence type="ECO:0000313" key="10">
    <source>
        <dbReference type="EMBL" id="BCI63845.1"/>
    </source>
</evidence>
<evidence type="ECO:0000313" key="11">
    <source>
        <dbReference type="Proteomes" id="UP000594042"/>
    </source>
</evidence>
<dbReference type="SUPFAM" id="SSF53649">
    <property type="entry name" value="Alkaline phosphatase-like"/>
    <property type="match status" value="1"/>
</dbReference>
<dbReference type="PANTHER" id="PTHR11596">
    <property type="entry name" value="ALKALINE PHOSPHATASE"/>
    <property type="match status" value="1"/>
</dbReference>
<feature type="active site" description="Phosphoserine intermediate" evidence="7">
    <location>
        <position position="80"/>
    </location>
</feature>
<comment type="cofactor">
    <cofactor evidence="8">
        <name>Mg(2+)</name>
        <dbReference type="ChEBI" id="CHEBI:18420"/>
    </cofactor>
    <text evidence="8">Binds 1 Mg(2+) ion.</text>
</comment>
<feature type="binding site" evidence="8">
    <location>
        <position position="426"/>
    </location>
    <ligand>
        <name>Zn(2+)</name>
        <dbReference type="ChEBI" id="CHEBI:29105"/>
        <label>2</label>
    </ligand>
</feature>
<evidence type="ECO:0000256" key="8">
    <source>
        <dbReference type="PIRSR" id="PIRSR601952-2"/>
    </source>
</evidence>
<evidence type="ECO:0000256" key="6">
    <source>
        <dbReference type="ARBA" id="ARBA00022842"/>
    </source>
</evidence>
<evidence type="ECO:0000256" key="9">
    <source>
        <dbReference type="RuleBase" id="RU003946"/>
    </source>
</evidence>
<keyword evidence="6 8" id="KW-0460">Magnesium</keyword>
<keyword evidence="5 8" id="KW-0862">Zinc</keyword>
<comment type="similarity">
    <text evidence="1 9">Belongs to the alkaline phosphatase family.</text>
</comment>
<proteinExistence type="inferred from homology"/>
<dbReference type="EMBL" id="AP023322">
    <property type="protein sequence ID" value="BCI63845.1"/>
    <property type="molecule type" value="Genomic_DNA"/>
</dbReference>
<dbReference type="InterPro" id="IPR017850">
    <property type="entry name" value="Alkaline_phosphatase_core_sf"/>
</dbReference>
<dbReference type="AlphaFoldDB" id="A0A7G1HVR2"/>
<evidence type="ECO:0000256" key="4">
    <source>
        <dbReference type="ARBA" id="ARBA00022801"/>
    </source>
</evidence>
<gene>
    <name evidence="10" type="ORF">Cop2CBH44_21980</name>
</gene>
<dbReference type="CDD" id="cd16012">
    <property type="entry name" value="ALP"/>
    <property type="match status" value="1"/>
</dbReference>
<keyword evidence="3 8" id="KW-0479">Metal-binding</keyword>
<dbReference type="KEGG" id="copr:Cop2CBH44_21980"/>
<evidence type="ECO:0000256" key="7">
    <source>
        <dbReference type="PIRSR" id="PIRSR601952-1"/>
    </source>
</evidence>
<dbReference type="PROSITE" id="PS00123">
    <property type="entry name" value="ALKALINE_PHOSPHATASE"/>
    <property type="match status" value="1"/>
</dbReference>
<keyword evidence="11" id="KW-1185">Reference proteome</keyword>
<feature type="binding site" evidence="8">
    <location>
        <position position="307"/>
    </location>
    <ligand>
        <name>Zn(2+)</name>
        <dbReference type="ChEBI" id="CHEBI:29105"/>
        <label>2</label>
    </ligand>
</feature>
<protein>
    <submittedName>
        <fullName evidence="10">Alkaline phosphatase</fullName>
    </submittedName>
</protein>
<dbReference type="GO" id="GO:0046872">
    <property type="term" value="F:metal ion binding"/>
    <property type="evidence" value="ECO:0007669"/>
    <property type="project" value="UniProtKB-KW"/>
</dbReference>
<dbReference type="Proteomes" id="UP000594042">
    <property type="component" value="Chromosome"/>
</dbReference>
<dbReference type="PRINTS" id="PR00113">
    <property type="entry name" value="ALKPHPHTASE"/>
</dbReference>
<dbReference type="InterPro" id="IPR001952">
    <property type="entry name" value="Alkaline_phosphatase"/>
</dbReference>
<dbReference type="GO" id="GO:0004035">
    <property type="term" value="F:alkaline phosphatase activity"/>
    <property type="evidence" value="ECO:0007669"/>
    <property type="project" value="TreeGrafter"/>
</dbReference>
<feature type="binding site" evidence="8">
    <location>
        <position position="134"/>
    </location>
    <ligand>
        <name>Mg(2+)</name>
        <dbReference type="ChEBI" id="CHEBI:18420"/>
    </ligand>
</feature>
<feature type="binding site" evidence="8">
    <location>
        <position position="34"/>
    </location>
    <ligand>
        <name>Mg(2+)</name>
        <dbReference type="ChEBI" id="CHEBI:18420"/>
    </ligand>
</feature>
<accession>A0A7G1HVR2</accession>
<organism evidence="10 11">
    <name type="scientific">Coprobacter secundus subsp. similis</name>
    <dbReference type="NCBI Taxonomy" id="2751153"/>
    <lineage>
        <taxon>Bacteria</taxon>
        <taxon>Pseudomonadati</taxon>
        <taxon>Bacteroidota</taxon>
        <taxon>Bacteroidia</taxon>
        <taxon>Bacteroidales</taxon>
        <taxon>Barnesiellaceae</taxon>
        <taxon>Coprobacter</taxon>
    </lineage>
</organism>
<feature type="binding site" evidence="8">
    <location>
        <position position="34"/>
    </location>
    <ligand>
        <name>Zn(2+)</name>
        <dbReference type="ChEBI" id="CHEBI:29105"/>
        <label>2</label>
    </ligand>
</feature>
<feature type="binding site" evidence="8">
    <location>
        <position position="267"/>
    </location>
    <ligand>
        <name>Zn(2+)</name>
        <dbReference type="ChEBI" id="CHEBI:29105"/>
        <label>2</label>
    </ligand>
</feature>
<feature type="binding site" evidence="8">
    <location>
        <position position="263"/>
    </location>
    <ligand>
        <name>Zn(2+)</name>
        <dbReference type="ChEBI" id="CHEBI:29105"/>
        <label>2</label>
    </ligand>
</feature>
<feature type="binding site" evidence="8">
    <location>
        <position position="306"/>
    </location>
    <ligand>
        <name>Zn(2+)</name>
        <dbReference type="ChEBI" id="CHEBI:29105"/>
        <label>2</label>
    </ligand>
</feature>
<dbReference type="RefSeq" id="WP_074024146.1">
    <property type="nucleotide sequence ID" value="NZ_AP023322.1"/>
</dbReference>
<evidence type="ECO:0000256" key="2">
    <source>
        <dbReference type="ARBA" id="ARBA00022553"/>
    </source>
</evidence>
<evidence type="ECO:0000256" key="3">
    <source>
        <dbReference type="ARBA" id="ARBA00022723"/>
    </source>
</evidence>
<sequence length="463" mass="51382">MNKLSKFSLLALFISLSLPIYSKGPKYIFFFIGDGMGFGHVEATRLFLDETKSSENLLFLDFPIVTHAVTQSADHRITDSAAAATALATGSKTANYTVGMDSSRTYALTPISKQLKKTGRQIGIITTATIDHATPAGFYATQPDRNLYYQIGKQAAESGFDFFGGASLLKPVNNNNPQDIDLYTYFRKMGYTICNDFKNYDKSAKNGKIVLLYDTLGTKHIPYEIDRKSGTLSLKELTQTCINRFMNNPKQGFFMMIEGGTIDWAAHSNDAATMIQETIGFNESIKVAYDFYLKHPKETLIIVTADHETGGIGLGIKDSNLPISLLQKQKVSEENLSNILYQLKERKSSPSWEDAKEILKKNLGLWEYIPVSYSEEAELMRIFDASFISKRAKDITNLYSTVGPLTNAAISLINQKAHIGWTSNNHTGAVVPVYVIGAEQGQFSGRLDNTDIPNTIRKITGIK</sequence>
<dbReference type="InterPro" id="IPR018299">
    <property type="entry name" value="Alkaline_phosphatase_AS"/>
</dbReference>
<feature type="binding site" evidence="8">
    <location>
        <position position="258"/>
    </location>
    <ligand>
        <name>Mg(2+)</name>
        <dbReference type="ChEBI" id="CHEBI:18420"/>
    </ligand>
</feature>
<dbReference type="SMART" id="SM00098">
    <property type="entry name" value="alkPPc"/>
    <property type="match status" value="1"/>
</dbReference>
<feature type="binding site" evidence="8">
    <location>
        <position position="132"/>
    </location>
    <ligand>
        <name>Mg(2+)</name>
        <dbReference type="ChEBI" id="CHEBI:18420"/>
    </ligand>
</feature>
<dbReference type="Gene3D" id="1.10.60.40">
    <property type="match status" value="1"/>
</dbReference>
<evidence type="ECO:0000256" key="1">
    <source>
        <dbReference type="ARBA" id="ARBA00005984"/>
    </source>
</evidence>
<name>A0A7G1HVR2_9BACT</name>